<evidence type="ECO:0000313" key="1">
    <source>
        <dbReference type="EMBL" id="PKV97669.1"/>
    </source>
</evidence>
<dbReference type="PROSITE" id="PS51318">
    <property type="entry name" value="TAT"/>
    <property type="match status" value="1"/>
</dbReference>
<dbReference type="EMBL" id="PJMY01000003">
    <property type="protein sequence ID" value="PKV97669.1"/>
    <property type="molecule type" value="Genomic_DNA"/>
</dbReference>
<reference evidence="1 2" key="1">
    <citation type="submission" date="2017-12" db="EMBL/GenBank/DDBJ databases">
        <title>Sequencing the genomes of 1000 Actinobacteria strains.</title>
        <authorList>
            <person name="Klenk H.-P."/>
        </authorList>
    </citation>
    <scope>NUCLEOTIDE SEQUENCE [LARGE SCALE GENOMIC DNA]</scope>
    <source>
        <strain evidence="1 2">DSM 45165</strain>
    </source>
</reference>
<dbReference type="InterPro" id="IPR006311">
    <property type="entry name" value="TAT_signal"/>
</dbReference>
<gene>
    <name evidence="1" type="ORF">ATK30_8662</name>
</gene>
<dbReference type="RefSeq" id="WP_101440355.1">
    <property type="nucleotide sequence ID" value="NZ_PJMY01000003.1"/>
</dbReference>
<dbReference type="AlphaFoldDB" id="A0A2N3WUW2"/>
<sequence>MLTRRRFLTAAAAAGLAPVAGRQTAAADDAEPGLTAYLSGEAIGRDAVLEWEARRLRVAAERLRGNLPAALAAELDALVLRPAQSTAEVARDRERLVAVKMRMGEAEIRKLMAPDLAVSGPASEGAAAPGGWAVSSAGLASSRGTAGGFARWFTGERDRNDERAMLAACPDHYLVRTPRAGVQEVIEVTGGAVLAARFVIDYADTAGVPIARDQGFPIDLSGWARGGDGVPIGAVRHQFRDDPRGGFAARLAIAFPAVLPPWMISEHRWHLACEFSNWVLAYLAGRPATAY</sequence>
<comment type="caution">
    <text evidence="1">The sequence shown here is derived from an EMBL/GenBank/DDBJ whole genome shotgun (WGS) entry which is preliminary data.</text>
</comment>
<accession>A0A2N3WUW2</accession>
<dbReference type="Proteomes" id="UP000233750">
    <property type="component" value="Unassembled WGS sequence"/>
</dbReference>
<name>A0A2N3WUW2_9PSEU</name>
<keyword evidence="2" id="KW-1185">Reference proteome</keyword>
<evidence type="ECO:0000313" key="2">
    <source>
        <dbReference type="Proteomes" id="UP000233750"/>
    </source>
</evidence>
<protein>
    <submittedName>
        <fullName evidence="1">Uncharacterized protein</fullName>
    </submittedName>
</protein>
<organism evidence="1 2">
    <name type="scientific">Amycolatopsis echigonensis</name>
    <dbReference type="NCBI Taxonomy" id="2576905"/>
    <lineage>
        <taxon>Bacteria</taxon>
        <taxon>Bacillati</taxon>
        <taxon>Actinomycetota</taxon>
        <taxon>Actinomycetes</taxon>
        <taxon>Pseudonocardiales</taxon>
        <taxon>Pseudonocardiaceae</taxon>
        <taxon>Amycolatopsis</taxon>
    </lineage>
</organism>
<dbReference type="OrthoDB" id="2284173at2"/>
<proteinExistence type="predicted"/>